<dbReference type="Proteomes" id="UP000535937">
    <property type="component" value="Unassembled WGS sequence"/>
</dbReference>
<proteinExistence type="predicted"/>
<evidence type="ECO:0008006" key="3">
    <source>
        <dbReference type="Google" id="ProtNLM"/>
    </source>
</evidence>
<reference evidence="1 2" key="1">
    <citation type="submission" date="2020-08" db="EMBL/GenBank/DDBJ databases">
        <title>Genomic Encyclopedia of Type Strains, Phase III (KMG-III): the genomes of soil and plant-associated and newly described type strains.</title>
        <authorList>
            <person name="Whitman W."/>
        </authorList>
    </citation>
    <scope>NUCLEOTIDE SEQUENCE [LARGE SCALE GENOMIC DNA]</scope>
    <source>
        <strain evidence="1 2">CECT 8799</strain>
    </source>
</reference>
<comment type="caution">
    <text evidence="1">The sequence shown here is derived from an EMBL/GenBank/DDBJ whole genome shotgun (WGS) entry which is preliminary data.</text>
</comment>
<evidence type="ECO:0000313" key="2">
    <source>
        <dbReference type="Proteomes" id="UP000535937"/>
    </source>
</evidence>
<dbReference type="InterPro" id="IPR022050">
    <property type="entry name" value="T_hemolysin"/>
</dbReference>
<dbReference type="EMBL" id="JACHWZ010000012">
    <property type="protein sequence ID" value="MBB3061941.1"/>
    <property type="molecule type" value="Genomic_DNA"/>
</dbReference>
<keyword evidence="2" id="KW-1185">Reference proteome</keyword>
<dbReference type="Pfam" id="PF12261">
    <property type="entry name" value="T_hemolysin"/>
    <property type="match status" value="1"/>
</dbReference>
<accession>A0A7W4WE92</accession>
<organism evidence="1 2">
    <name type="scientific">Microbulbifer rhizosphaerae</name>
    <dbReference type="NCBI Taxonomy" id="1562603"/>
    <lineage>
        <taxon>Bacteria</taxon>
        <taxon>Pseudomonadati</taxon>
        <taxon>Pseudomonadota</taxon>
        <taxon>Gammaproteobacteria</taxon>
        <taxon>Cellvibrionales</taxon>
        <taxon>Microbulbiferaceae</taxon>
        <taxon>Microbulbifer</taxon>
    </lineage>
</organism>
<protein>
    <recommendedName>
        <fullName evidence="3">Thermostable hemolysin</fullName>
    </recommendedName>
</protein>
<evidence type="ECO:0000313" key="1">
    <source>
        <dbReference type="EMBL" id="MBB3061941.1"/>
    </source>
</evidence>
<sequence length="207" mass="23467">MQIKLIDSSMRDWSAAVALVKNKYRAHFDADIEPAPDYFAVYYDSFNQVKACGGITVAKPVEFFSEQYLNLPIEIMLSEIEQKPIYRDDIVEVGSLASLSRQAGSELMMLIPLLVWCKGKKYILCTATSQLSRLLARLGIPFVPLQQAYGERLRGEDPLRWGNYYQNKPATGYINVCEMSGIFLANAGRYGFRNLEIDVYPEVRKSA</sequence>
<name>A0A7W4WE92_9GAMM</name>
<gene>
    <name evidence="1" type="ORF">FHS09_002784</name>
</gene>
<dbReference type="AlphaFoldDB" id="A0A7W4WE92"/>
<dbReference type="RefSeq" id="WP_183460779.1">
    <property type="nucleotide sequence ID" value="NZ_JACHWZ010000012.1"/>
</dbReference>